<protein>
    <submittedName>
        <fullName evidence="2">Uncharacterized protein</fullName>
    </submittedName>
</protein>
<keyword evidence="1" id="KW-1133">Transmembrane helix</keyword>
<comment type="caution">
    <text evidence="2">The sequence shown here is derived from an EMBL/GenBank/DDBJ whole genome shotgun (WGS) entry which is preliminary data.</text>
</comment>
<evidence type="ECO:0000313" key="2">
    <source>
        <dbReference type="EMBL" id="KEO61016.1"/>
    </source>
</evidence>
<accession>A0A074JTK4</accession>
<evidence type="ECO:0000256" key="1">
    <source>
        <dbReference type="SAM" id="Phobius"/>
    </source>
</evidence>
<sequence length="339" mass="35861">MTALSEYERLEAIGLWRADPQAQRRDVILSLGDASLVISDAKAGSALAHWSLPAMIRCNPGERPAIYAPSDEPGETVELDDEVMIAAIEKVHTIIESHRPHPGRLRSFLIGGVVLCVGAVALFWLPGALVDHAARITPQAKRVEIGRKLLTELSKMAGQPCTSPSGDQALAALSKRLPGHDTIVVLPEALMGARLLPGKLAVIGRNAIEGPDTPEVVAGYLIATEDAAAGQSPLKRMLGDLGPSAALRLLTTGNLPDSGITTYAEQLLRQEPTPPPTDGLLRAFRSAGVSSTPFAYALDPTGETVLGLIEADPFKGQPSPRPVLADAQWVALQDICTGR</sequence>
<keyword evidence="1" id="KW-0472">Membrane</keyword>
<organism evidence="2 3">
    <name type="scientific">Thioclava indica</name>
    <dbReference type="NCBI Taxonomy" id="1353528"/>
    <lineage>
        <taxon>Bacteria</taxon>
        <taxon>Pseudomonadati</taxon>
        <taxon>Pseudomonadota</taxon>
        <taxon>Alphaproteobacteria</taxon>
        <taxon>Rhodobacterales</taxon>
        <taxon>Paracoccaceae</taxon>
        <taxon>Thioclava</taxon>
    </lineage>
</organism>
<keyword evidence="1" id="KW-0812">Transmembrane</keyword>
<reference evidence="2 3" key="1">
    <citation type="journal article" date="2015" name="Antonie Van Leeuwenhoek">
        <title>Thioclava indica sp. nov., isolated from surface seawater of the Indian Ocean.</title>
        <authorList>
            <person name="Liu Y."/>
            <person name="Lai Q."/>
            <person name="Du J."/>
            <person name="Xu H."/>
            <person name="Jiang L."/>
            <person name="Shao Z."/>
        </authorList>
    </citation>
    <scope>NUCLEOTIDE SEQUENCE [LARGE SCALE GENOMIC DNA]</scope>
    <source>
        <strain evidence="2 3">DT23-4</strain>
    </source>
</reference>
<dbReference type="eggNOG" id="ENOG502Z8FB">
    <property type="taxonomic scope" value="Bacteria"/>
</dbReference>
<feature type="transmembrane region" description="Helical" evidence="1">
    <location>
        <begin position="108"/>
        <end position="129"/>
    </location>
</feature>
<dbReference type="AlphaFoldDB" id="A0A074JTK4"/>
<dbReference type="EMBL" id="AUNB01000012">
    <property type="protein sequence ID" value="KEO61016.1"/>
    <property type="molecule type" value="Genomic_DNA"/>
</dbReference>
<dbReference type="Proteomes" id="UP000027471">
    <property type="component" value="Unassembled WGS sequence"/>
</dbReference>
<gene>
    <name evidence="2" type="ORF">DT23_11555</name>
</gene>
<name>A0A074JTK4_9RHOB</name>
<dbReference type="RefSeq" id="WP_038128689.1">
    <property type="nucleotide sequence ID" value="NZ_AUNB01000012.1"/>
</dbReference>
<keyword evidence="3" id="KW-1185">Reference proteome</keyword>
<proteinExistence type="predicted"/>
<dbReference type="STRING" id="1353528.DT23_11555"/>
<dbReference type="OrthoDB" id="7822309at2"/>
<evidence type="ECO:0000313" key="3">
    <source>
        <dbReference type="Proteomes" id="UP000027471"/>
    </source>
</evidence>